<protein>
    <recommendedName>
        <fullName evidence="5">Transmembrane protein</fullName>
    </recommendedName>
</protein>
<feature type="transmembrane region" description="Helical" evidence="2">
    <location>
        <begin position="167"/>
        <end position="193"/>
    </location>
</feature>
<feature type="region of interest" description="Disordered" evidence="1">
    <location>
        <begin position="410"/>
        <end position="482"/>
    </location>
</feature>
<keyword evidence="2" id="KW-0472">Membrane</keyword>
<evidence type="ECO:0000256" key="1">
    <source>
        <dbReference type="SAM" id="MobiDB-lite"/>
    </source>
</evidence>
<feature type="transmembrane region" description="Helical" evidence="2">
    <location>
        <begin position="60"/>
        <end position="81"/>
    </location>
</feature>
<keyword evidence="4" id="KW-1185">Reference proteome</keyword>
<reference evidence="3 4" key="1">
    <citation type="submission" date="2021-03" db="EMBL/GenBank/DDBJ databases">
        <title>Sequencing the genomes of 1000 actinobacteria strains.</title>
        <authorList>
            <person name="Klenk H.-P."/>
        </authorList>
    </citation>
    <scope>NUCLEOTIDE SEQUENCE [LARGE SCALE GENOMIC DNA]</scope>
    <source>
        <strain evidence="3 4">DSM 45516</strain>
    </source>
</reference>
<keyword evidence="2" id="KW-1133">Transmembrane helix</keyword>
<feature type="compositionally biased region" description="Basic and acidic residues" evidence="1">
    <location>
        <begin position="451"/>
        <end position="460"/>
    </location>
</feature>
<evidence type="ECO:0000313" key="3">
    <source>
        <dbReference type="EMBL" id="MBP2188441.1"/>
    </source>
</evidence>
<evidence type="ECO:0008006" key="5">
    <source>
        <dbReference type="Google" id="ProtNLM"/>
    </source>
</evidence>
<feature type="transmembrane region" description="Helical" evidence="2">
    <location>
        <begin position="376"/>
        <end position="396"/>
    </location>
</feature>
<feature type="transmembrane region" description="Helical" evidence="2">
    <location>
        <begin position="658"/>
        <end position="680"/>
    </location>
</feature>
<evidence type="ECO:0000313" key="4">
    <source>
        <dbReference type="Proteomes" id="UP001519325"/>
    </source>
</evidence>
<name>A0ABS4QCL7_9NOCA</name>
<feature type="compositionally biased region" description="Basic and acidic residues" evidence="1">
    <location>
        <begin position="417"/>
        <end position="432"/>
    </location>
</feature>
<dbReference type="EMBL" id="JAGGMR010000001">
    <property type="protein sequence ID" value="MBP2188441.1"/>
    <property type="molecule type" value="Genomic_DNA"/>
</dbReference>
<feature type="transmembrane region" description="Helical" evidence="2">
    <location>
        <begin position="488"/>
        <end position="509"/>
    </location>
</feature>
<organism evidence="3 4">
    <name type="scientific">Nocardia goodfellowii</name>
    <dbReference type="NCBI Taxonomy" id="882446"/>
    <lineage>
        <taxon>Bacteria</taxon>
        <taxon>Bacillati</taxon>
        <taxon>Actinomycetota</taxon>
        <taxon>Actinomycetes</taxon>
        <taxon>Mycobacteriales</taxon>
        <taxon>Nocardiaceae</taxon>
        <taxon>Nocardia</taxon>
    </lineage>
</organism>
<sequence>MTLLVVGPLLGPGYLLLRDAVSTPRSFVTDAALGLGDAAPRAVPQDAVLAVLSPIVDGGVLVKAILVLALWAAGYGAAVLVRELLRVGVGPQLVATTVALWNPYVAERLLQGHWSLLAGYAALPWTALAAYRLRCASQPPPSGSDPGGSSVAEDARRWWGATGSAGAWGALAACFAAAGLTPTGALLAGLTALVTVRRAQIPGTLLLLALASAPWLVATVLSGAGAEPSDPVGIAAFAARAEPGLATLGSLAGLGGIWNADAVPGSRTTLLALVGTIVLLAIVATGVRAVADGRMGTSSRPGSGRCSQPRFGHSDKPRPGHFQDASRVRIRRALLLLAVGAVLLPALAATGCGREVMEWLVVQVPGAGLLRDTQKYVALAVPGYALCAAAGCHAFARRLSDRTADGDEIIGSSAESSRFEKEPEAQRDEAKKSRLGKLSTDIPKPLGTTSRIEDSEESRHTSAVSKDQGSNGGNPTDRALTQSPSGTALIATVFIALLILPLADLAWGVGGALRPVHYPHSWQHVAEKVDGPGDVAVLPGGMFRKFPYSGKAPVLDPAPRMLPNDVLQTGELPVRGAVVSGEGKRAQQAETLLLQGGSAEQLAALGVGWVLVERTTPGPLGESKNTIAQLDPVYVDSELALYRVPGTRVTEAEGTQRLLAGAAHILWAGMLFVGLAAGLARRNQSEISGGDR</sequence>
<evidence type="ECO:0000256" key="2">
    <source>
        <dbReference type="SAM" id="Phobius"/>
    </source>
</evidence>
<gene>
    <name evidence="3" type="ORF">BJ987_001342</name>
</gene>
<proteinExistence type="predicted"/>
<feature type="transmembrane region" description="Helical" evidence="2">
    <location>
        <begin position="205"/>
        <end position="224"/>
    </location>
</feature>
<comment type="caution">
    <text evidence="3">The sequence shown here is derived from an EMBL/GenBank/DDBJ whole genome shotgun (WGS) entry which is preliminary data.</text>
</comment>
<accession>A0ABS4QCL7</accession>
<feature type="region of interest" description="Disordered" evidence="1">
    <location>
        <begin position="294"/>
        <end position="322"/>
    </location>
</feature>
<dbReference type="Proteomes" id="UP001519325">
    <property type="component" value="Unassembled WGS sequence"/>
</dbReference>
<keyword evidence="2" id="KW-0812">Transmembrane</keyword>
<feature type="transmembrane region" description="Helical" evidence="2">
    <location>
        <begin position="270"/>
        <end position="291"/>
    </location>
</feature>
<feature type="transmembrane region" description="Helical" evidence="2">
    <location>
        <begin position="333"/>
        <end position="356"/>
    </location>
</feature>